<evidence type="ECO:0000259" key="6">
    <source>
        <dbReference type="PROSITE" id="PS51656"/>
    </source>
</evidence>
<dbReference type="Pfam" id="PF04060">
    <property type="entry name" value="FeS"/>
    <property type="match status" value="1"/>
</dbReference>
<dbReference type="Pfam" id="PF12838">
    <property type="entry name" value="Fer4_7"/>
    <property type="match status" value="1"/>
</dbReference>
<keyword evidence="4" id="KW-0411">Iron-sulfur</keyword>
<reference evidence="7" key="1">
    <citation type="submission" date="2016-10" db="EMBL/GenBank/DDBJ databases">
        <title>Sequence of Gallionella enrichment culture.</title>
        <authorList>
            <person name="Poehlein A."/>
            <person name="Muehling M."/>
            <person name="Daniel R."/>
        </authorList>
    </citation>
    <scope>NUCLEOTIDE SEQUENCE</scope>
</reference>
<evidence type="ECO:0000259" key="5">
    <source>
        <dbReference type="PROSITE" id="PS51379"/>
    </source>
</evidence>
<dbReference type="InterPro" id="IPR007202">
    <property type="entry name" value="4Fe-4S_dom"/>
</dbReference>
<dbReference type="PROSITE" id="PS51656">
    <property type="entry name" value="4FE4S"/>
    <property type="match status" value="1"/>
</dbReference>
<sequence>MAGLGGLLAFFLAIASKRLYVYEDPRIDQVEELLPHSNCGACGTAGCRNFAEQAVAGKIEPASCTVNTPEQNKVIAALLGVALGDVEKRVARLACAGGRHVAKMRAHYAGLSSCRAAAVAGGGGKSCAWGCLGLGDCADVCDFDAIVMDSHGLPEVDLAKCTACGDCVDICPKGLFSIQGVSHKLWMACRNESDPDTAEAACEVACTACGRCVADGATGLIQLERNLAVIDYARNDSASRQAIERCPTGAIVWLEGDQVIKGKSAKKIIRIEPLPAAAEA</sequence>
<evidence type="ECO:0000256" key="2">
    <source>
        <dbReference type="ARBA" id="ARBA00022723"/>
    </source>
</evidence>
<dbReference type="Gene3D" id="3.30.70.20">
    <property type="match status" value="1"/>
</dbReference>
<feature type="domain" description="4Fe-4S ferredoxin-type" evidence="5">
    <location>
        <begin position="152"/>
        <end position="181"/>
    </location>
</feature>
<dbReference type="SUPFAM" id="SSF54862">
    <property type="entry name" value="4Fe-4S ferredoxins"/>
    <property type="match status" value="2"/>
</dbReference>
<feature type="domain" description="4Fe-4S" evidence="6">
    <location>
        <begin position="22"/>
        <end position="81"/>
    </location>
</feature>
<name>A0A1J5U5I5_9ZZZZ</name>
<dbReference type="InterPro" id="IPR017896">
    <property type="entry name" value="4Fe4S_Fe-S-bd"/>
</dbReference>
<dbReference type="PROSITE" id="PS51379">
    <property type="entry name" value="4FE4S_FER_2"/>
    <property type="match status" value="1"/>
</dbReference>
<dbReference type="AlphaFoldDB" id="A0A1J5U5I5"/>
<accession>A0A1J5U5I5</accession>
<evidence type="ECO:0000313" key="7">
    <source>
        <dbReference type="EMBL" id="OIR19550.1"/>
    </source>
</evidence>
<evidence type="ECO:0000256" key="1">
    <source>
        <dbReference type="ARBA" id="ARBA00022485"/>
    </source>
</evidence>
<evidence type="ECO:0000256" key="3">
    <source>
        <dbReference type="ARBA" id="ARBA00023004"/>
    </source>
</evidence>
<keyword evidence="2" id="KW-0479">Metal-binding</keyword>
<dbReference type="PANTHER" id="PTHR43560:SF1">
    <property type="entry name" value="ION-TRANSLOCATING OXIDOREDUCTASE COMPLEX SUBUNIT B"/>
    <property type="match status" value="1"/>
</dbReference>
<dbReference type="PANTHER" id="PTHR43560">
    <property type="entry name" value="ION-TRANSLOCATING OXIDOREDUCTASE COMPLEX SUBUNIT B"/>
    <property type="match status" value="1"/>
</dbReference>
<keyword evidence="3" id="KW-0408">Iron</keyword>
<comment type="caution">
    <text evidence="7">The sequence shown here is derived from an EMBL/GenBank/DDBJ whole genome shotgun (WGS) entry which is preliminary data.</text>
</comment>
<evidence type="ECO:0000256" key="4">
    <source>
        <dbReference type="ARBA" id="ARBA00023014"/>
    </source>
</evidence>
<dbReference type="InterPro" id="IPR050395">
    <property type="entry name" value="4Fe4S_Ferredoxin_RnfB"/>
</dbReference>
<dbReference type="EMBL" id="MLJW01000001">
    <property type="protein sequence ID" value="OIR19550.1"/>
    <property type="molecule type" value="Genomic_DNA"/>
</dbReference>
<keyword evidence="1" id="KW-0004">4Fe-4S</keyword>
<dbReference type="Gene3D" id="1.10.15.40">
    <property type="entry name" value="Electron transport complex subunit B, putative Fe-S cluster"/>
    <property type="match status" value="1"/>
</dbReference>
<dbReference type="PROSITE" id="PS00198">
    <property type="entry name" value="4FE4S_FER_1"/>
    <property type="match status" value="1"/>
</dbReference>
<dbReference type="InterPro" id="IPR017900">
    <property type="entry name" value="4Fe4S_Fe_S_CS"/>
</dbReference>
<dbReference type="GO" id="GO:0046872">
    <property type="term" value="F:metal ion binding"/>
    <property type="evidence" value="ECO:0007669"/>
    <property type="project" value="UniProtKB-KW"/>
</dbReference>
<proteinExistence type="predicted"/>
<gene>
    <name evidence="7" type="primary">rsxB_1</name>
    <name evidence="7" type="ORF">GALL_04310</name>
</gene>
<organism evidence="7">
    <name type="scientific">mine drainage metagenome</name>
    <dbReference type="NCBI Taxonomy" id="410659"/>
    <lineage>
        <taxon>unclassified sequences</taxon>
        <taxon>metagenomes</taxon>
        <taxon>ecological metagenomes</taxon>
    </lineage>
</organism>
<protein>
    <submittedName>
        <fullName evidence="7">Electron transport complex subunit RsxB</fullName>
    </submittedName>
</protein>
<dbReference type="GO" id="GO:0051539">
    <property type="term" value="F:4 iron, 4 sulfur cluster binding"/>
    <property type="evidence" value="ECO:0007669"/>
    <property type="project" value="UniProtKB-KW"/>
</dbReference>